<dbReference type="InterPro" id="IPR036881">
    <property type="entry name" value="Glyco_hydro_3_C_sf"/>
</dbReference>
<organism evidence="4 5">
    <name type="scientific">Geochorda subterranea</name>
    <dbReference type="NCBI Taxonomy" id="3109564"/>
    <lineage>
        <taxon>Bacteria</taxon>
        <taxon>Bacillati</taxon>
        <taxon>Bacillota</taxon>
        <taxon>Limnochordia</taxon>
        <taxon>Limnochordales</taxon>
        <taxon>Geochordaceae</taxon>
        <taxon>Geochorda</taxon>
    </lineage>
</organism>
<dbReference type="Proteomes" id="UP001333102">
    <property type="component" value="Chromosome"/>
</dbReference>
<dbReference type="InterPro" id="IPR002772">
    <property type="entry name" value="Glyco_hydro_3_C"/>
</dbReference>
<dbReference type="SMART" id="SM01217">
    <property type="entry name" value="Fn3_like"/>
    <property type="match status" value="1"/>
</dbReference>
<evidence type="ECO:0000259" key="3">
    <source>
        <dbReference type="SMART" id="SM01217"/>
    </source>
</evidence>
<dbReference type="PANTHER" id="PTHR42715">
    <property type="entry name" value="BETA-GLUCOSIDASE"/>
    <property type="match status" value="1"/>
</dbReference>
<evidence type="ECO:0000256" key="1">
    <source>
        <dbReference type="ARBA" id="ARBA00005336"/>
    </source>
</evidence>
<dbReference type="SUPFAM" id="SSF51445">
    <property type="entry name" value="(Trans)glycosidases"/>
    <property type="match status" value="1"/>
</dbReference>
<dbReference type="InterPro" id="IPR017853">
    <property type="entry name" value="GH"/>
</dbReference>
<comment type="similarity">
    <text evidence="1">Belongs to the glycosyl hydrolase 3 family.</text>
</comment>
<name>A0ABZ1BNL3_9FIRM</name>
<dbReference type="Pfam" id="PF14310">
    <property type="entry name" value="Fn3-like"/>
    <property type="match status" value="1"/>
</dbReference>
<dbReference type="InterPro" id="IPR050288">
    <property type="entry name" value="Cellulose_deg_GH3"/>
</dbReference>
<dbReference type="Gene3D" id="2.60.40.10">
    <property type="entry name" value="Immunoglobulins"/>
    <property type="match status" value="1"/>
</dbReference>
<protein>
    <submittedName>
        <fullName evidence="4">Glycoside hydrolase family 3 C-terminal domain-containing protein</fullName>
    </submittedName>
</protein>
<dbReference type="Gene3D" id="3.20.20.300">
    <property type="entry name" value="Glycoside hydrolase, family 3, N-terminal domain"/>
    <property type="match status" value="1"/>
</dbReference>
<gene>
    <name evidence="4" type="ORF">VLY81_13535</name>
</gene>
<dbReference type="GO" id="GO:0016787">
    <property type="term" value="F:hydrolase activity"/>
    <property type="evidence" value="ECO:0007669"/>
    <property type="project" value="UniProtKB-KW"/>
</dbReference>
<keyword evidence="2 4" id="KW-0378">Hydrolase</keyword>
<dbReference type="InterPro" id="IPR036962">
    <property type="entry name" value="Glyco_hydro_3_N_sf"/>
</dbReference>
<evidence type="ECO:0000256" key="2">
    <source>
        <dbReference type="ARBA" id="ARBA00022801"/>
    </source>
</evidence>
<dbReference type="Pfam" id="PF00933">
    <property type="entry name" value="Glyco_hydro_3"/>
    <property type="match status" value="1"/>
</dbReference>
<dbReference type="RefSeq" id="WP_324668746.1">
    <property type="nucleotide sequence ID" value="NZ_CP141614.1"/>
</dbReference>
<evidence type="ECO:0000313" key="5">
    <source>
        <dbReference type="Proteomes" id="UP001333102"/>
    </source>
</evidence>
<dbReference type="Gene3D" id="3.40.50.1700">
    <property type="entry name" value="Glycoside hydrolase family 3 C-terminal domain"/>
    <property type="match status" value="1"/>
</dbReference>
<dbReference type="Pfam" id="PF01915">
    <property type="entry name" value="Glyco_hydro_3_C"/>
    <property type="match status" value="1"/>
</dbReference>
<evidence type="ECO:0000313" key="4">
    <source>
        <dbReference type="EMBL" id="WRP14425.1"/>
    </source>
</evidence>
<dbReference type="PRINTS" id="PR00133">
    <property type="entry name" value="GLHYDRLASE3"/>
</dbReference>
<dbReference type="InterPro" id="IPR026891">
    <property type="entry name" value="Fn3-like"/>
</dbReference>
<feature type="domain" description="Fibronectin type III-like" evidence="3">
    <location>
        <begin position="585"/>
        <end position="655"/>
    </location>
</feature>
<dbReference type="PANTHER" id="PTHR42715:SF10">
    <property type="entry name" value="BETA-GLUCOSIDASE"/>
    <property type="match status" value="1"/>
</dbReference>
<keyword evidence="5" id="KW-1185">Reference proteome</keyword>
<dbReference type="InterPro" id="IPR001764">
    <property type="entry name" value="Glyco_hydro_3_N"/>
</dbReference>
<sequence>MQPVQELVRQLTLEEKAALCSGATAWRTEAVERLGIPSIVLSDGPHGLRRPVREDELGGPSVPATCFPTASAMACSWDRQLVREVAQALGAEARAAGVHVLLGPGVNMKRTPLCGRNFEYFSEDPYLAGELAAAYVEGLQSTGVSACVKHFAANNQETDRMTVDAVVDERTLREIYLAVFERVIRKARPWSVMCSYNRLNGVYASQHRWLLTEVLREAWGFDGLVVSDWGAVEDRVAGLAAGLDLEMPGPSPANDARIVEAVRTGQLDEAVLDRAVERILTLVQKVTSPSNPAPPVDVDAHHRLARRAAAACMVLLKNEGALLPLQPDRHRSVALLGGMAAAPQFQGGGSSRVNPTRTESALEAWREVAPEVSVSYHQGYRQDGGRDAALLRAAVDAARVADVAVVFVGLPDGVESEGYDRKDMALPEGHVALIREVARVQPRTVVVLHNGAPVDMAGWVGQVPAVLLAGLAGQASGAAAVDVLLGRVNPSGKLAETYPTRLEQTPAFFDFPGEGGHVRYGERVFIGYRYYDARDVEPLFPFGHGLSYTTFAYGPLALSRSTIGPDESLDVTLWVRNTGERAGQEVVQLYVGPRQARVARPVKELKGFDKVALAPGESRPVRFVLTALDLAYYDPARRAWVAEPGLYDILVGASSRDIRVQATVELTQGLHAETRLDEESTVRAWMQHPAGRLALERALPPELFGRLAGQPPTSFLWELPLKKLSLLSQGALDESAIRRVVAALRG</sequence>
<dbReference type="SUPFAM" id="SSF52279">
    <property type="entry name" value="Beta-D-glucan exohydrolase, C-terminal domain"/>
    <property type="match status" value="1"/>
</dbReference>
<dbReference type="InterPro" id="IPR013783">
    <property type="entry name" value="Ig-like_fold"/>
</dbReference>
<dbReference type="EMBL" id="CP141614">
    <property type="protein sequence ID" value="WRP14425.1"/>
    <property type="molecule type" value="Genomic_DNA"/>
</dbReference>
<proteinExistence type="inferred from homology"/>
<accession>A0ABZ1BNL3</accession>
<reference evidence="5" key="1">
    <citation type="submission" date="2023-12" db="EMBL/GenBank/DDBJ databases">
        <title>Novel isolates from deep terrestrial aquifers shed light on the physiology and ecology of the class Limnochordia.</title>
        <authorList>
            <person name="Karnachuk O.V."/>
            <person name="Lukina A.P."/>
            <person name="Avakyan M.R."/>
            <person name="Kadnikov V."/>
            <person name="Begmatov S."/>
            <person name="Beletsky A.V."/>
            <person name="Mardanov A.V."/>
            <person name="Ravin N.V."/>
        </authorList>
    </citation>
    <scope>NUCLEOTIDE SEQUENCE [LARGE SCALE GENOMIC DNA]</scope>
    <source>
        <strain evidence="5">LN</strain>
    </source>
</reference>